<dbReference type="Proteomes" id="UP000503011">
    <property type="component" value="Chromosome"/>
</dbReference>
<reference evidence="2 3" key="2">
    <citation type="submission" date="2020-03" db="EMBL/GenBank/DDBJ databases">
        <authorList>
            <person name="Ichikawa N."/>
            <person name="Kimura A."/>
            <person name="Kitahashi Y."/>
            <person name="Uohara A."/>
        </authorList>
    </citation>
    <scope>NUCLEOTIDE SEQUENCE [LARGE SCALE GENOMIC DNA]</scope>
    <source>
        <strain evidence="2 3">NBRC 105367</strain>
    </source>
</reference>
<dbReference type="EMBL" id="AP022871">
    <property type="protein sequence ID" value="BCB89402.1"/>
    <property type="molecule type" value="Genomic_DNA"/>
</dbReference>
<accession>A0A6F8YTG2</accession>
<evidence type="ECO:0000313" key="2">
    <source>
        <dbReference type="EMBL" id="BCB89402.1"/>
    </source>
</evidence>
<protein>
    <submittedName>
        <fullName evidence="2">Uncharacterized protein</fullName>
    </submittedName>
</protein>
<sequence length="65" mass="6887">MAAGQHPVENRRRRGDVMTSARAIMHQGAECNGESDTLAGASRKMLDPHIGSPPTCGADDRLPTS</sequence>
<dbReference type="AlphaFoldDB" id="A0A6F8YTG2"/>
<keyword evidence="3" id="KW-1185">Reference proteome</keyword>
<reference evidence="2 3" key="1">
    <citation type="submission" date="2020-03" db="EMBL/GenBank/DDBJ databases">
        <title>Whole genome shotgun sequence of Phytohabitans suffuscus NBRC 105367.</title>
        <authorList>
            <person name="Komaki H."/>
            <person name="Tamura T."/>
        </authorList>
    </citation>
    <scope>NUCLEOTIDE SEQUENCE [LARGE SCALE GENOMIC DNA]</scope>
    <source>
        <strain evidence="2 3">NBRC 105367</strain>
    </source>
</reference>
<feature type="region of interest" description="Disordered" evidence="1">
    <location>
        <begin position="25"/>
        <end position="65"/>
    </location>
</feature>
<name>A0A6F8YTG2_9ACTN</name>
<evidence type="ECO:0000313" key="3">
    <source>
        <dbReference type="Proteomes" id="UP000503011"/>
    </source>
</evidence>
<gene>
    <name evidence="2" type="ORF">Psuf_067150</name>
</gene>
<organism evidence="2 3">
    <name type="scientific">Phytohabitans suffuscus</name>
    <dbReference type="NCBI Taxonomy" id="624315"/>
    <lineage>
        <taxon>Bacteria</taxon>
        <taxon>Bacillati</taxon>
        <taxon>Actinomycetota</taxon>
        <taxon>Actinomycetes</taxon>
        <taxon>Micromonosporales</taxon>
        <taxon>Micromonosporaceae</taxon>
    </lineage>
</organism>
<dbReference type="KEGG" id="psuu:Psuf_067150"/>
<proteinExistence type="predicted"/>
<evidence type="ECO:0000256" key="1">
    <source>
        <dbReference type="SAM" id="MobiDB-lite"/>
    </source>
</evidence>